<dbReference type="Proteomes" id="UP000681722">
    <property type="component" value="Unassembled WGS sequence"/>
</dbReference>
<dbReference type="EMBL" id="CAJNOQ010007404">
    <property type="protein sequence ID" value="CAF1167554.1"/>
    <property type="molecule type" value="Genomic_DNA"/>
</dbReference>
<dbReference type="GO" id="GO:0090162">
    <property type="term" value="P:establishment of epithelial cell polarity"/>
    <property type="evidence" value="ECO:0007669"/>
    <property type="project" value="InterPro"/>
</dbReference>
<feature type="domain" description="Fas-binding factor 1 C-terminal" evidence="3">
    <location>
        <begin position="394"/>
        <end position="901"/>
    </location>
</feature>
<evidence type="ECO:0000313" key="5">
    <source>
        <dbReference type="EMBL" id="CAF3931141.1"/>
    </source>
</evidence>
<dbReference type="AlphaFoldDB" id="A0A814TY79"/>
<feature type="coiled-coil region" evidence="1">
    <location>
        <begin position="631"/>
        <end position="658"/>
    </location>
</feature>
<accession>A0A814TY79</accession>
<feature type="compositionally biased region" description="Basic and acidic residues" evidence="2">
    <location>
        <begin position="30"/>
        <end position="52"/>
    </location>
</feature>
<feature type="coiled-coil region" evidence="1">
    <location>
        <begin position="391"/>
        <end position="520"/>
    </location>
</feature>
<feature type="region of interest" description="Disordered" evidence="2">
    <location>
        <begin position="214"/>
        <end position="237"/>
    </location>
</feature>
<dbReference type="Proteomes" id="UP000663829">
    <property type="component" value="Unassembled WGS sequence"/>
</dbReference>
<name>A0A814TY79_9BILA</name>
<dbReference type="PANTHER" id="PTHR33689:SF1">
    <property type="entry name" value="FAS-BINDING FACTOR 1"/>
    <property type="match status" value="1"/>
</dbReference>
<evidence type="ECO:0000256" key="2">
    <source>
        <dbReference type="SAM" id="MobiDB-lite"/>
    </source>
</evidence>
<dbReference type="EMBL" id="CAJOBC010007403">
    <property type="protein sequence ID" value="CAF3931141.1"/>
    <property type="molecule type" value="Genomic_DNA"/>
</dbReference>
<dbReference type="PANTHER" id="PTHR33689">
    <property type="entry name" value="FAS-BINDING FACTOR 1"/>
    <property type="match status" value="1"/>
</dbReference>
<feature type="compositionally biased region" description="Basic and acidic residues" evidence="2">
    <location>
        <begin position="113"/>
        <end position="140"/>
    </location>
</feature>
<dbReference type="GO" id="GO:0036064">
    <property type="term" value="C:ciliary basal body"/>
    <property type="evidence" value="ECO:0007669"/>
    <property type="project" value="TreeGrafter"/>
</dbReference>
<keyword evidence="1" id="KW-0175">Coiled coil</keyword>
<keyword evidence="6" id="KW-1185">Reference proteome</keyword>
<dbReference type="GO" id="GO:0005814">
    <property type="term" value="C:centriole"/>
    <property type="evidence" value="ECO:0007669"/>
    <property type="project" value="TreeGrafter"/>
</dbReference>
<evidence type="ECO:0000256" key="1">
    <source>
        <dbReference type="SAM" id="Coils"/>
    </source>
</evidence>
<dbReference type="InterPro" id="IPR033561">
    <property type="entry name" value="FBF1"/>
</dbReference>
<evidence type="ECO:0000313" key="6">
    <source>
        <dbReference type="Proteomes" id="UP000663829"/>
    </source>
</evidence>
<dbReference type="GO" id="GO:0097539">
    <property type="term" value="C:ciliary transition fiber"/>
    <property type="evidence" value="ECO:0007669"/>
    <property type="project" value="InterPro"/>
</dbReference>
<proteinExistence type="predicted"/>
<reference evidence="4" key="1">
    <citation type="submission" date="2021-02" db="EMBL/GenBank/DDBJ databases">
        <authorList>
            <person name="Nowell W R."/>
        </authorList>
    </citation>
    <scope>NUCLEOTIDE SEQUENCE</scope>
</reference>
<feature type="compositionally biased region" description="Low complexity" evidence="2">
    <location>
        <begin position="81"/>
        <end position="96"/>
    </location>
</feature>
<organism evidence="4 6">
    <name type="scientific">Didymodactylos carnosus</name>
    <dbReference type="NCBI Taxonomy" id="1234261"/>
    <lineage>
        <taxon>Eukaryota</taxon>
        <taxon>Metazoa</taxon>
        <taxon>Spiralia</taxon>
        <taxon>Gnathifera</taxon>
        <taxon>Rotifera</taxon>
        <taxon>Eurotatoria</taxon>
        <taxon>Bdelloidea</taxon>
        <taxon>Philodinida</taxon>
        <taxon>Philodinidae</taxon>
        <taxon>Didymodactylos</taxon>
    </lineage>
</organism>
<feature type="compositionally biased region" description="Acidic residues" evidence="2">
    <location>
        <begin position="217"/>
        <end position="226"/>
    </location>
</feature>
<comment type="caution">
    <text evidence="4">The sequence shown here is derived from an EMBL/GenBank/DDBJ whole genome shotgun (WGS) entry which is preliminary data.</text>
</comment>
<dbReference type="InterPro" id="IPR049390">
    <property type="entry name" value="FBF1_C"/>
</dbReference>
<feature type="region of interest" description="Disordered" evidence="2">
    <location>
        <begin position="1"/>
        <end position="140"/>
    </location>
</feature>
<gene>
    <name evidence="4" type="ORF">GPM918_LOCUS22005</name>
    <name evidence="5" type="ORF">SRO942_LOCUS22001</name>
</gene>
<dbReference type="GO" id="GO:0060271">
    <property type="term" value="P:cilium assembly"/>
    <property type="evidence" value="ECO:0007669"/>
    <property type="project" value="InterPro"/>
</dbReference>
<evidence type="ECO:0000313" key="4">
    <source>
        <dbReference type="EMBL" id="CAF1167554.1"/>
    </source>
</evidence>
<evidence type="ECO:0000259" key="3">
    <source>
        <dbReference type="Pfam" id="PF21007"/>
    </source>
</evidence>
<feature type="coiled-coil region" evidence="1">
    <location>
        <begin position="713"/>
        <end position="824"/>
    </location>
</feature>
<dbReference type="OrthoDB" id="8195456at2759"/>
<dbReference type="Pfam" id="PF21007">
    <property type="entry name" value="FBF1"/>
    <property type="match status" value="1"/>
</dbReference>
<protein>
    <recommendedName>
        <fullName evidence="3">Fas-binding factor 1 C-terminal domain-containing protein</fullName>
    </recommendedName>
</protein>
<feature type="coiled-coil region" evidence="1">
    <location>
        <begin position="560"/>
        <end position="605"/>
    </location>
</feature>
<feature type="compositionally biased region" description="Basic and acidic residues" evidence="2">
    <location>
        <begin position="227"/>
        <end position="237"/>
    </location>
</feature>
<sequence>MTLSSHQKYNDLFAESDNDGDKNFSRKNKEKLTKQDNKFDGDWFTRQKDTKKSLPLTITKRSIDDGDDEDGLNRTGGGTGYSPSFGGFTNTSGTNTLQRILDQPRPATASGSKKYDDPFGSLFDEKDGSKNLGDTDKSQSKKTVRFDDFDDLDLLTRPSTAPSQSLNQGKSVLSMLRTGLEPKSFETFSSTKSGNINEDMTASLKPHAYLGLTDNNVYDDDNDDDREPQYHSKQEELRNPLSELISSVPLVKQKTELTSLPPKKSVIETNVPVTNTMSRLDQMLETLDKKDLEEKPVARRITADGEQWNWGNKFQETKSNSVSTSLEIQKQPIKEKNIVGNRKIDMESNLFETKVSDINNKPFTMDTSKDEMFKTVRFMKTTIEGYSYLSLKKLEFENNELKMTIDHIKRQHETEMSMLEENYKNRLEYVEKSCERRENRYKEENEHLMRQLNDRTRQFETEKTTLTLEHQKRLEDLQRDRTMELENLRTLQRQAIDHLRKEHEQTLQRLRQLKEEEISTAMDVTSHTRAFESVVGHMEQNAKHIDELRLKLDTKHTSVLSEKEQQLKAYDDRLQKQAHDFERERKNLQELISRLEVHLSEQTRLVEEERWKALQAQKRMEAMQDSLTGEQRLFTEKLQRERLEIQRAKDQLLDEQKTALTHLYDSKTQIAEDRARLDAMQKAFNEQKHKDMIQNATIEAEMRSNQRAISEQISRLDKRENELQHREESLQLERRSILELKQQVDNDRKELTHLRSELQQKTVDTEQLNQHIEKEREHLSKLLIETQTIDGKNNGKLQQLQMSIRDLRQKEEIINEQYARLTTERNALNQLRSSVPLKRQSPIIDSGFSTMHLSTRSSIQPQQQQHPYSIDESSLLRTLRLHAVQDQMYIDDELSFIGSLRGGYPHLNHSRSLSNLNRNPEFSLLKTNR</sequence>